<comment type="caution">
    <text evidence="2">The sequence shown here is derived from an EMBL/GenBank/DDBJ whole genome shotgun (WGS) entry which is preliminary data.</text>
</comment>
<gene>
    <name evidence="2" type="ORF">C1645_826575</name>
</gene>
<proteinExistence type="predicted"/>
<name>A0A397SQ44_9GLOM</name>
<organism evidence="2 3">
    <name type="scientific">Glomus cerebriforme</name>
    <dbReference type="NCBI Taxonomy" id="658196"/>
    <lineage>
        <taxon>Eukaryota</taxon>
        <taxon>Fungi</taxon>
        <taxon>Fungi incertae sedis</taxon>
        <taxon>Mucoromycota</taxon>
        <taxon>Glomeromycotina</taxon>
        <taxon>Glomeromycetes</taxon>
        <taxon>Glomerales</taxon>
        <taxon>Glomeraceae</taxon>
        <taxon>Glomus</taxon>
    </lineage>
</organism>
<evidence type="ECO:0000313" key="2">
    <source>
        <dbReference type="EMBL" id="RIA88310.1"/>
    </source>
</evidence>
<keyword evidence="3" id="KW-1185">Reference proteome</keyword>
<sequence length="264" mass="30836">MTSLQLNTDGEYRTDTDDDKNPESSSQNLVNEVDEINDYRTDTDDDENPEFESSSQNHKRKRRHVANEDDEINDYRSDTDDDENLESESSSQNRKRKRRYITNEAVDFEKYPLLKNYCRILLAMQEFHIEEDSQRARHSFTMLEWSVVNFEMFADAGWQGERKPVTISIPQIELKSLSPIFERYFDCRIRSVIAMLRSLVNKGKIGNSSMFSSWVNWLWNQSKSYYKIDALTCIPVISTVISYIPTPCRGLGSEPSENHIKAEL</sequence>
<reference evidence="2 3" key="1">
    <citation type="submission" date="2018-06" db="EMBL/GenBank/DDBJ databases">
        <title>Comparative genomics reveals the genomic features of Rhizophagus irregularis, R. cerebriforme, R. diaphanum and Gigaspora rosea, and their symbiotic lifestyle signature.</title>
        <authorList>
            <person name="Morin E."/>
            <person name="San Clemente H."/>
            <person name="Chen E.C.H."/>
            <person name="De La Providencia I."/>
            <person name="Hainaut M."/>
            <person name="Kuo A."/>
            <person name="Kohler A."/>
            <person name="Murat C."/>
            <person name="Tang N."/>
            <person name="Roy S."/>
            <person name="Loubradou J."/>
            <person name="Henrissat B."/>
            <person name="Grigoriev I.V."/>
            <person name="Corradi N."/>
            <person name="Roux C."/>
            <person name="Martin F.M."/>
        </authorList>
    </citation>
    <scope>NUCLEOTIDE SEQUENCE [LARGE SCALE GENOMIC DNA]</scope>
    <source>
        <strain evidence="2 3">DAOM 227022</strain>
    </source>
</reference>
<dbReference type="AlphaFoldDB" id="A0A397SQ44"/>
<accession>A0A397SQ44</accession>
<feature type="compositionally biased region" description="Basic and acidic residues" evidence="1">
    <location>
        <begin position="10"/>
        <end position="22"/>
    </location>
</feature>
<dbReference type="OrthoDB" id="2377383at2759"/>
<dbReference type="Proteomes" id="UP000265703">
    <property type="component" value="Unassembled WGS sequence"/>
</dbReference>
<dbReference type="EMBL" id="QKYT01000270">
    <property type="protein sequence ID" value="RIA88310.1"/>
    <property type="molecule type" value="Genomic_DNA"/>
</dbReference>
<feature type="region of interest" description="Disordered" evidence="1">
    <location>
        <begin position="1"/>
        <end position="97"/>
    </location>
</feature>
<evidence type="ECO:0000256" key="1">
    <source>
        <dbReference type="SAM" id="MobiDB-lite"/>
    </source>
</evidence>
<protein>
    <submittedName>
        <fullName evidence="2">Uncharacterized protein</fullName>
    </submittedName>
</protein>
<evidence type="ECO:0000313" key="3">
    <source>
        <dbReference type="Proteomes" id="UP000265703"/>
    </source>
</evidence>